<gene>
    <name evidence="1" type="ORF">QU38_01735</name>
</gene>
<proteinExistence type="predicted"/>
<organism evidence="1 2">
    <name type="scientific">Staphylococcus aureus</name>
    <dbReference type="NCBI Taxonomy" id="1280"/>
    <lineage>
        <taxon>Bacteria</taxon>
        <taxon>Bacillati</taxon>
        <taxon>Bacillota</taxon>
        <taxon>Bacilli</taxon>
        <taxon>Bacillales</taxon>
        <taxon>Staphylococcaceae</taxon>
        <taxon>Staphylococcus</taxon>
    </lineage>
</organism>
<protein>
    <submittedName>
        <fullName evidence="1">Uncharacterized protein</fullName>
    </submittedName>
</protein>
<dbReference type="Proteomes" id="UP000032274">
    <property type="component" value="Unassembled WGS sequence"/>
</dbReference>
<reference evidence="1 2" key="1">
    <citation type="submission" date="2015-01" db="EMBL/GenBank/DDBJ databases">
        <title>Characterization of Swiss Staphylococcus aureus strains involved in food poisoning.</title>
        <authorList>
            <person name="Crovadore J."/>
            <person name="Chablais R."/>
            <person name="Tonacini J."/>
            <person name="Schnyder B."/>
            <person name="Lefort F."/>
        </authorList>
    </citation>
    <scope>NUCLEOTIDE SEQUENCE [LARGE SCALE GENOMIC DNA]</scope>
    <source>
        <strain evidence="1 2">SA-120</strain>
    </source>
</reference>
<sequence>MDKIDPEQQIQSVAQLDRTFLDSMDQPAMSVSQWSKLCILIVVLRAARKMSPHAVAANLTDTTLGDRLAYTSRYQKPATSPRDAYSAYVTRQIQEAAKAEIGPVIERVRGGAAR</sequence>
<evidence type="ECO:0000313" key="1">
    <source>
        <dbReference type="EMBL" id="KIU01419.1"/>
    </source>
</evidence>
<name>A0AA40JQY1_STAAU</name>
<evidence type="ECO:0000313" key="2">
    <source>
        <dbReference type="Proteomes" id="UP000032274"/>
    </source>
</evidence>
<comment type="caution">
    <text evidence="1">The sequence shown here is derived from an EMBL/GenBank/DDBJ whole genome shotgun (WGS) entry which is preliminary data.</text>
</comment>
<feature type="non-terminal residue" evidence="1">
    <location>
        <position position="114"/>
    </location>
</feature>
<dbReference type="AlphaFoldDB" id="A0AA40JQY1"/>
<dbReference type="EMBL" id="JXIG01000378">
    <property type="protein sequence ID" value="KIU01419.1"/>
    <property type="molecule type" value="Genomic_DNA"/>
</dbReference>
<accession>A0AA40JQY1</accession>
<dbReference type="RefSeq" id="WP_044121477.1">
    <property type="nucleotide sequence ID" value="NZ_JXIG01000378.1"/>
</dbReference>